<keyword evidence="2" id="KW-1185">Reference proteome</keyword>
<protein>
    <submittedName>
        <fullName evidence="1">Uncharacterized protein</fullName>
    </submittedName>
</protein>
<dbReference type="Ensembl" id="ENSCPBT00000001559.1">
    <property type="protein sequence ID" value="ENSCPBP00000001257.1"/>
    <property type="gene ID" value="ENSCPBG00000001022.1"/>
</dbReference>
<dbReference type="Proteomes" id="UP000694380">
    <property type="component" value="Unplaced"/>
</dbReference>
<dbReference type="AlphaFoldDB" id="A0A8C3F138"/>
<organism evidence="1 2">
    <name type="scientific">Chrysemys picta bellii</name>
    <name type="common">Western painted turtle</name>
    <name type="synonym">Emys bellii</name>
    <dbReference type="NCBI Taxonomy" id="8478"/>
    <lineage>
        <taxon>Eukaryota</taxon>
        <taxon>Metazoa</taxon>
        <taxon>Chordata</taxon>
        <taxon>Craniata</taxon>
        <taxon>Vertebrata</taxon>
        <taxon>Euteleostomi</taxon>
        <taxon>Archelosauria</taxon>
        <taxon>Testudinata</taxon>
        <taxon>Testudines</taxon>
        <taxon>Cryptodira</taxon>
        <taxon>Durocryptodira</taxon>
        <taxon>Testudinoidea</taxon>
        <taxon>Emydidae</taxon>
        <taxon>Chrysemys</taxon>
    </lineage>
</organism>
<sequence length="100" mass="10471">MGAGARVGLSLASRGCFAKGSLCAPGQSCPVPRWIEHGHVEHVARYQCDPYYQLRSRGDGETCPPGGIHMGPCPPPVGDTHGLPKGICLGPCPPLARAQR</sequence>
<proteinExistence type="predicted"/>
<reference evidence="1" key="2">
    <citation type="submission" date="2025-09" db="UniProtKB">
        <authorList>
            <consortium name="Ensembl"/>
        </authorList>
    </citation>
    <scope>IDENTIFICATION</scope>
</reference>
<reference evidence="1" key="1">
    <citation type="submission" date="2025-08" db="UniProtKB">
        <authorList>
            <consortium name="Ensembl"/>
        </authorList>
    </citation>
    <scope>IDENTIFICATION</scope>
</reference>
<name>A0A8C3F138_CHRPI</name>
<dbReference type="Gene3D" id="2.10.70.10">
    <property type="entry name" value="Complement Module, domain 1"/>
    <property type="match status" value="1"/>
</dbReference>
<evidence type="ECO:0000313" key="1">
    <source>
        <dbReference type="Ensembl" id="ENSCPBP00000001257.1"/>
    </source>
</evidence>
<accession>A0A8C3F138</accession>
<evidence type="ECO:0000313" key="2">
    <source>
        <dbReference type="Proteomes" id="UP000694380"/>
    </source>
</evidence>